<feature type="chain" id="PRO_5007172594" description="Peptidase M23" evidence="1">
    <location>
        <begin position="31"/>
        <end position="146"/>
    </location>
</feature>
<organism evidence="2 3">
    <name type="scientific">Streptomyces curacoi</name>
    <dbReference type="NCBI Taxonomy" id="146536"/>
    <lineage>
        <taxon>Bacteria</taxon>
        <taxon>Bacillati</taxon>
        <taxon>Actinomycetota</taxon>
        <taxon>Actinomycetes</taxon>
        <taxon>Kitasatosporales</taxon>
        <taxon>Streptomycetaceae</taxon>
        <taxon>Streptomyces</taxon>
    </lineage>
</organism>
<dbReference type="RefSeq" id="WP_062156389.1">
    <property type="nucleotide sequence ID" value="NZ_KQ947997.1"/>
</dbReference>
<name>A0A124GUM3_9ACTN</name>
<comment type="caution">
    <text evidence="2">The sequence shown here is derived from an EMBL/GenBank/DDBJ whole genome shotgun (WGS) entry which is preliminary data.</text>
</comment>
<dbReference type="Pfam" id="PF03995">
    <property type="entry name" value="Inhibitor_I36"/>
    <property type="match status" value="1"/>
</dbReference>
<sequence length="146" mass="15739">MKASRKVLSAAIAIPAAAVAVLGMAPMAHAEARATCPDWEKDCAVFYYNSNKQGSRTAFTHDGVSNLAGYTFLSSGAGKGLPVKNNAASFWNASVDSIATVFYHSNYDGACDTFAPLADTDRLAKTYNENASFDFDRRGDNCYKWD</sequence>
<evidence type="ECO:0008006" key="4">
    <source>
        <dbReference type="Google" id="ProtNLM"/>
    </source>
</evidence>
<evidence type="ECO:0000313" key="2">
    <source>
        <dbReference type="EMBL" id="KUM67951.1"/>
    </source>
</evidence>
<dbReference type="Proteomes" id="UP000054024">
    <property type="component" value="Unassembled WGS sequence"/>
</dbReference>
<dbReference type="OrthoDB" id="2677885at2"/>
<accession>A0A124GUM3</accession>
<dbReference type="AlphaFoldDB" id="A0A124GUM3"/>
<feature type="signal peptide" evidence="1">
    <location>
        <begin position="1"/>
        <end position="30"/>
    </location>
</feature>
<proteinExistence type="predicted"/>
<keyword evidence="1" id="KW-0732">Signal</keyword>
<reference evidence="2 3" key="1">
    <citation type="submission" date="2015-10" db="EMBL/GenBank/DDBJ databases">
        <title>Draft genome sequence of Streptomyces curacoi DSM 40107, type strain for the species Streptomyces curacoi.</title>
        <authorList>
            <person name="Ruckert C."/>
            <person name="Winkler A."/>
            <person name="Kalinowski J."/>
            <person name="Kampfer P."/>
            <person name="Glaeser S."/>
        </authorList>
    </citation>
    <scope>NUCLEOTIDE SEQUENCE [LARGE SCALE GENOMIC DNA]</scope>
    <source>
        <strain evidence="2 3">DSM 40107</strain>
    </source>
</reference>
<dbReference type="STRING" id="146536.AQI70_34455"/>
<evidence type="ECO:0000256" key="1">
    <source>
        <dbReference type="SAM" id="SignalP"/>
    </source>
</evidence>
<gene>
    <name evidence="2" type="ORF">AQI70_34455</name>
</gene>
<dbReference type="EMBL" id="LMWJ01000033">
    <property type="protein sequence ID" value="KUM67951.1"/>
    <property type="molecule type" value="Genomic_DNA"/>
</dbReference>
<protein>
    <recommendedName>
        <fullName evidence="4">Peptidase M23</fullName>
    </recommendedName>
</protein>
<keyword evidence="3" id="KW-1185">Reference proteome</keyword>
<evidence type="ECO:0000313" key="3">
    <source>
        <dbReference type="Proteomes" id="UP000054024"/>
    </source>
</evidence>